<feature type="transmembrane region" description="Helical" evidence="7">
    <location>
        <begin position="175"/>
        <end position="193"/>
    </location>
</feature>
<dbReference type="CDD" id="cd17369">
    <property type="entry name" value="MFS_ShiA_like"/>
    <property type="match status" value="1"/>
</dbReference>
<feature type="transmembrane region" description="Helical" evidence="7">
    <location>
        <begin position="26"/>
        <end position="50"/>
    </location>
</feature>
<dbReference type="InterPro" id="IPR005829">
    <property type="entry name" value="Sugar_transporter_CS"/>
</dbReference>
<keyword evidence="10" id="KW-1185">Reference proteome</keyword>
<dbReference type="InterPro" id="IPR036259">
    <property type="entry name" value="MFS_trans_sf"/>
</dbReference>
<evidence type="ECO:0000259" key="8">
    <source>
        <dbReference type="PROSITE" id="PS50850"/>
    </source>
</evidence>
<dbReference type="PANTHER" id="PTHR43045:SF2">
    <property type="entry name" value="INNER MEMBRANE METABOLITE TRANSPORT PROTEIN YHJE"/>
    <property type="match status" value="1"/>
</dbReference>
<evidence type="ECO:0000256" key="4">
    <source>
        <dbReference type="ARBA" id="ARBA00022692"/>
    </source>
</evidence>
<feature type="transmembrane region" description="Helical" evidence="7">
    <location>
        <begin position="56"/>
        <end position="79"/>
    </location>
</feature>
<dbReference type="InterPro" id="IPR020846">
    <property type="entry name" value="MFS_dom"/>
</dbReference>
<dbReference type="eggNOG" id="COG0477">
    <property type="taxonomic scope" value="Bacteria"/>
</dbReference>
<dbReference type="Gene3D" id="1.20.1250.20">
    <property type="entry name" value="MFS general substrate transporter like domains"/>
    <property type="match status" value="2"/>
</dbReference>
<feature type="transmembrane region" description="Helical" evidence="7">
    <location>
        <begin position="100"/>
        <end position="123"/>
    </location>
</feature>
<reference evidence="9 10" key="1">
    <citation type="submission" date="2016-10" db="EMBL/GenBank/DDBJ databases">
        <authorList>
            <person name="de Groot N.N."/>
        </authorList>
    </citation>
    <scope>NUCLEOTIDE SEQUENCE [LARGE SCALE GENOMIC DNA]</scope>
    <source>
        <strain evidence="9 10">DSM 44149</strain>
    </source>
</reference>
<evidence type="ECO:0000256" key="6">
    <source>
        <dbReference type="ARBA" id="ARBA00023136"/>
    </source>
</evidence>
<evidence type="ECO:0000256" key="2">
    <source>
        <dbReference type="ARBA" id="ARBA00022448"/>
    </source>
</evidence>
<dbReference type="Proteomes" id="UP000183376">
    <property type="component" value="Chromosome I"/>
</dbReference>
<feature type="transmembrane region" description="Helical" evidence="7">
    <location>
        <begin position="199"/>
        <end position="220"/>
    </location>
</feature>
<dbReference type="InterPro" id="IPR005828">
    <property type="entry name" value="MFS_sugar_transport-like"/>
</dbReference>
<dbReference type="SUPFAM" id="SSF103473">
    <property type="entry name" value="MFS general substrate transporter"/>
    <property type="match status" value="1"/>
</dbReference>
<dbReference type="AlphaFoldDB" id="A0A1G9TW08"/>
<name>A0A1G9TW08_ALLAB</name>
<dbReference type="PROSITE" id="PS00216">
    <property type="entry name" value="SUGAR_TRANSPORT_1"/>
    <property type="match status" value="1"/>
</dbReference>
<evidence type="ECO:0000313" key="9">
    <source>
        <dbReference type="EMBL" id="SDM51926.1"/>
    </source>
</evidence>
<sequence>MSQPRPVKKAGRNQSLRGNSTVQRRIAFASFAGTAIEFYDFFVYGTAAALVFPTLFFPALGATAGTVAAFASFAVAFVARPLGAALFGHLGDRLGRKRTLTYTLLLMGLSTVGVGLLPSAASIGVAAPVILVVLRFLQGIAVGGEWGGAALLAVEHSEPGSRGRSGMYPQLGPGTAFFLTSVTFLISGLTMSRESFVAWGWRIPFLLSVVLIAVGLYVRLRIAETPVFRAAEPSRRWPLRAAFTAHTRHILLGGGALSAAFGLNYIGTVYLTSYGTAVLRLSQPTMLLLGVIGGLVLVAATAAGALYSDRVGRRRVILGGNVAAVVCGLVVFPIIDSGSVALVGVGLCLLLVVGGAVLGPAAAYMAELFETEHRYTAVGLSYNLATVLGGAVPPLVATALQAAYGSIAVGVLMAAYGVLSVVCVLALPETRDHPLR</sequence>
<feature type="transmembrane region" description="Helical" evidence="7">
    <location>
        <begin position="286"/>
        <end position="307"/>
    </location>
</feature>
<evidence type="ECO:0000256" key="5">
    <source>
        <dbReference type="ARBA" id="ARBA00022989"/>
    </source>
</evidence>
<evidence type="ECO:0000313" key="10">
    <source>
        <dbReference type="Proteomes" id="UP000183376"/>
    </source>
</evidence>
<proteinExistence type="predicted"/>
<evidence type="ECO:0000256" key="7">
    <source>
        <dbReference type="SAM" id="Phobius"/>
    </source>
</evidence>
<evidence type="ECO:0000256" key="1">
    <source>
        <dbReference type="ARBA" id="ARBA00004651"/>
    </source>
</evidence>
<feature type="domain" description="Major facilitator superfamily (MFS) profile" evidence="8">
    <location>
        <begin position="26"/>
        <end position="432"/>
    </location>
</feature>
<feature type="transmembrane region" description="Helical" evidence="7">
    <location>
        <begin position="402"/>
        <end position="427"/>
    </location>
</feature>
<keyword evidence="6 7" id="KW-0472">Membrane</keyword>
<dbReference type="PANTHER" id="PTHR43045">
    <property type="entry name" value="SHIKIMATE TRANSPORTER"/>
    <property type="match status" value="1"/>
</dbReference>
<keyword evidence="3" id="KW-1003">Cell membrane</keyword>
<dbReference type="EMBL" id="LT629701">
    <property type="protein sequence ID" value="SDM51926.1"/>
    <property type="molecule type" value="Genomic_DNA"/>
</dbReference>
<organism evidence="9 10">
    <name type="scientific">Allokutzneria albata</name>
    <name type="common">Kibdelosporangium albatum</name>
    <dbReference type="NCBI Taxonomy" id="211114"/>
    <lineage>
        <taxon>Bacteria</taxon>
        <taxon>Bacillati</taxon>
        <taxon>Actinomycetota</taxon>
        <taxon>Actinomycetes</taxon>
        <taxon>Pseudonocardiales</taxon>
        <taxon>Pseudonocardiaceae</taxon>
        <taxon>Allokutzneria</taxon>
    </lineage>
</organism>
<dbReference type="GO" id="GO:0022857">
    <property type="term" value="F:transmembrane transporter activity"/>
    <property type="evidence" value="ECO:0007669"/>
    <property type="project" value="InterPro"/>
</dbReference>
<gene>
    <name evidence="9" type="ORF">SAMN04489726_2024</name>
</gene>
<dbReference type="PROSITE" id="PS50850">
    <property type="entry name" value="MFS"/>
    <property type="match status" value="1"/>
</dbReference>
<keyword evidence="4 7" id="KW-0812">Transmembrane</keyword>
<feature type="transmembrane region" description="Helical" evidence="7">
    <location>
        <begin position="241"/>
        <end position="266"/>
    </location>
</feature>
<protein>
    <submittedName>
        <fullName evidence="9">Predicted arabinose efflux permease, MFS family</fullName>
    </submittedName>
</protein>
<feature type="transmembrane region" description="Helical" evidence="7">
    <location>
        <begin position="341"/>
        <end position="363"/>
    </location>
</feature>
<dbReference type="GO" id="GO:0005886">
    <property type="term" value="C:plasma membrane"/>
    <property type="evidence" value="ECO:0007669"/>
    <property type="project" value="UniProtKB-SubCell"/>
</dbReference>
<feature type="transmembrane region" description="Helical" evidence="7">
    <location>
        <begin position="129"/>
        <end position="154"/>
    </location>
</feature>
<keyword evidence="5 7" id="KW-1133">Transmembrane helix</keyword>
<dbReference type="PROSITE" id="PS00217">
    <property type="entry name" value="SUGAR_TRANSPORT_2"/>
    <property type="match status" value="1"/>
</dbReference>
<dbReference type="STRING" id="211114.SAMN04489726_2024"/>
<accession>A0A1G9TW08</accession>
<feature type="transmembrane region" description="Helical" evidence="7">
    <location>
        <begin position="375"/>
        <end position="396"/>
    </location>
</feature>
<evidence type="ECO:0000256" key="3">
    <source>
        <dbReference type="ARBA" id="ARBA00022475"/>
    </source>
</evidence>
<comment type="subcellular location">
    <subcellularLocation>
        <location evidence="1">Cell membrane</location>
        <topology evidence="1">Multi-pass membrane protein</topology>
    </subcellularLocation>
</comment>
<keyword evidence="2" id="KW-0813">Transport</keyword>
<dbReference type="Pfam" id="PF00083">
    <property type="entry name" value="Sugar_tr"/>
    <property type="match status" value="2"/>
</dbReference>
<feature type="transmembrane region" description="Helical" evidence="7">
    <location>
        <begin position="316"/>
        <end position="335"/>
    </location>
</feature>